<organism evidence="2 3">
    <name type="scientific">Dactylonectria estremocensis</name>
    <dbReference type="NCBI Taxonomy" id="1079267"/>
    <lineage>
        <taxon>Eukaryota</taxon>
        <taxon>Fungi</taxon>
        <taxon>Dikarya</taxon>
        <taxon>Ascomycota</taxon>
        <taxon>Pezizomycotina</taxon>
        <taxon>Sordariomycetes</taxon>
        <taxon>Hypocreomycetidae</taxon>
        <taxon>Hypocreales</taxon>
        <taxon>Nectriaceae</taxon>
        <taxon>Dactylonectria</taxon>
    </lineage>
</organism>
<proteinExistence type="predicted"/>
<feature type="region of interest" description="Disordered" evidence="1">
    <location>
        <begin position="140"/>
        <end position="175"/>
    </location>
</feature>
<comment type="caution">
    <text evidence="2">The sequence shown here is derived from an EMBL/GenBank/DDBJ whole genome shotgun (WGS) entry which is preliminary data.</text>
</comment>
<protein>
    <submittedName>
        <fullName evidence="2">Uncharacterized protein</fullName>
    </submittedName>
</protein>
<dbReference type="EMBL" id="JAGMUU010000010">
    <property type="protein sequence ID" value="KAH7144495.1"/>
    <property type="molecule type" value="Genomic_DNA"/>
</dbReference>
<gene>
    <name evidence="2" type="ORF">B0J13DRAFT_675819</name>
</gene>
<evidence type="ECO:0000313" key="2">
    <source>
        <dbReference type="EMBL" id="KAH7144495.1"/>
    </source>
</evidence>
<feature type="compositionally biased region" description="Low complexity" evidence="1">
    <location>
        <begin position="143"/>
        <end position="163"/>
    </location>
</feature>
<dbReference type="OrthoDB" id="412402at2759"/>
<dbReference type="AlphaFoldDB" id="A0A9P9J326"/>
<reference evidence="2" key="1">
    <citation type="journal article" date="2021" name="Nat. Commun.">
        <title>Genetic determinants of endophytism in the Arabidopsis root mycobiome.</title>
        <authorList>
            <person name="Mesny F."/>
            <person name="Miyauchi S."/>
            <person name="Thiergart T."/>
            <person name="Pickel B."/>
            <person name="Atanasova L."/>
            <person name="Karlsson M."/>
            <person name="Huettel B."/>
            <person name="Barry K.W."/>
            <person name="Haridas S."/>
            <person name="Chen C."/>
            <person name="Bauer D."/>
            <person name="Andreopoulos W."/>
            <person name="Pangilinan J."/>
            <person name="LaButti K."/>
            <person name="Riley R."/>
            <person name="Lipzen A."/>
            <person name="Clum A."/>
            <person name="Drula E."/>
            <person name="Henrissat B."/>
            <person name="Kohler A."/>
            <person name="Grigoriev I.V."/>
            <person name="Martin F.M."/>
            <person name="Hacquard S."/>
        </authorList>
    </citation>
    <scope>NUCLEOTIDE SEQUENCE</scope>
    <source>
        <strain evidence="2">MPI-CAGE-AT-0021</strain>
    </source>
</reference>
<sequence>MTYAPNIGDLSEWSLEVDFLVAKEISGSPSWKSGDNDLRWACPAFEPNPAKACAKYCAEKLQEFAMPQTYITGVIGYRGCTAEDSGFVILEKAVNRVALPPSMCSWICGPSPNAICLPTSPKTEDWVGVKLRSPFKPFKSLLPSTSRPPRGTSSESSYASSGSRMIPDIVPPPPPKDWAPLEMEKALGVLRQTVKMHCNSTCQVRIHYTLRPGGFDLTQAKKVLTLCWIMEPELLLTLRPEAQDPERNHFLPITKSSNIAKF</sequence>
<name>A0A9P9J326_9HYPO</name>
<keyword evidence="3" id="KW-1185">Reference proteome</keyword>
<accession>A0A9P9J326</accession>
<evidence type="ECO:0000313" key="3">
    <source>
        <dbReference type="Proteomes" id="UP000717696"/>
    </source>
</evidence>
<dbReference type="Proteomes" id="UP000717696">
    <property type="component" value="Unassembled WGS sequence"/>
</dbReference>
<evidence type="ECO:0000256" key="1">
    <source>
        <dbReference type="SAM" id="MobiDB-lite"/>
    </source>
</evidence>